<dbReference type="EMBL" id="JAIZAY010000013">
    <property type="protein sequence ID" value="KAJ8031146.1"/>
    <property type="molecule type" value="Genomic_DNA"/>
</dbReference>
<keyword evidence="1" id="KW-0812">Transmembrane</keyword>
<evidence type="ECO:0000313" key="2">
    <source>
        <dbReference type="EMBL" id="KAJ8031146.1"/>
    </source>
</evidence>
<accession>A0A9Q1BR94</accession>
<protein>
    <submittedName>
        <fullName evidence="2">Uncharacterized protein</fullName>
    </submittedName>
</protein>
<keyword evidence="3" id="KW-1185">Reference proteome</keyword>
<evidence type="ECO:0000313" key="3">
    <source>
        <dbReference type="Proteomes" id="UP001152320"/>
    </source>
</evidence>
<sequence>MLLQDWHQSKWSTKHVTTLPHVGGSKVWNTTVKSQETSTMQRLFLFGWMKMSYNLFNPIFLVGLWKTAAIFFFCPKFFLRQGQLSPLQSIW</sequence>
<dbReference type="AlphaFoldDB" id="A0A9Q1BR94"/>
<comment type="caution">
    <text evidence="2">The sequence shown here is derived from an EMBL/GenBank/DDBJ whole genome shotgun (WGS) entry which is preliminary data.</text>
</comment>
<evidence type="ECO:0000256" key="1">
    <source>
        <dbReference type="SAM" id="Phobius"/>
    </source>
</evidence>
<keyword evidence="1" id="KW-0472">Membrane</keyword>
<keyword evidence="1" id="KW-1133">Transmembrane helix</keyword>
<organism evidence="2 3">
    <name type="scientific">Holothuria leucospilota</name>
    <name type="common">Black long sea cucumber</name>
    <name type="synonym">Mertensiothuria leucospilota</name>
    <dbReference type="NCBI Taxonomy" id="206669"/>
    <lineage>
        <taxon>Eukaryota</taxon>
        <taxon>Metazoa</taxon>
        <taxon>Echinodermata</taxon>
        <taxon>Eleutherozoa</taxon>
        <taxon>Echinozoa</taxon>
        <taxon>Holothuroidea</taxon>
        <taxon>Aspidochirotacea</taxon>
        <taxon>Aspidochirotida</taxon>
        <taxon>Holothuriidae</taxon>
        <taxon>Holothuria</taxon>
    </lineage>
</organism>
<reference evidence="2" key="1">
    <citation type="submission" date="2021-10" db="EMBL/GenBank/DDBJ databases">
        <title>Tropical sea cucumber genome reveals ecological adaptation and Cuvierian tubules defense mechanism.</title>
        <authorList>
            <person name="Chen T."/>
        </authorList>
    </citation>
    <scope>NUCLEOTIDE SEQUENCE</scope>
    <source>
        <strain evidence="2">Nanhai2018</strain>
        <tissue evidence="2">Muscle</tissue>
    </source>
</reference>
<feature type="transmembrane region" description="Helical" evidence="1">
    <location>
        <begin position="55"/>
        <end position="74"/>
    </location>
</feature>
<proteinExistence type="predicted"/>
<gene>
    <name evidence="2" type="ORF">HOLleu_27785</name>
</gene>
<dbReference type="Proteomes" id="UP001152320">
    <property type="component" value="Chromosome 13"/>
</dbReference>
<name>A0A9Q1BR94_HOLLE</name>